<evidence type="ECO:0008006" key="3">
    <source>
        <dbReference type="Google" id="ProtNLM"/>
    </source>
</evidence>
<sequence length="54" mass="6003">MKIHPHQKAVVASEYVETERVKQAQQLGVGQSVKKPYTLETIAIAIKNELARDG</sequence>
<name>A0A5K7ZTR4_9BACT</name>
<evidence type="ECO:0000313" key="1">
    <source>
        <dbReference type="EMBL" id="BBO83574.1"/>
    </source>
</evidence>
<dbReference type="Proteomes" id="UP000425960">
    <property type="component" value="Chromosome"/>
</dbReference>
<reference evidence="1 2" key="1">
    <citation type="submission" date="2019-11" db="EMBL/GenBank/DDBJ databases">
        <title>Comparative genomics of hydrocarbon-degrading Desulfosarcina strains.</title>
        <authorList>
            <person name="Watanabe M."/>
            <person name="Kojima H."/>
            <person name="Fukui M."/>
        </authorList>
    </citation>
    <scope>NUCLEOTIDE SEQUENCE [LARGE SCALE GENOMIC DNA]</scope>
    <source>
        <strain evidence="1 2">28bB2T</strain>
    </source>
</reference>
<organism evidence="1 2">
    <name type="scientific">Desulfosarcina ovata subsp. sediminis</name>
    <dbReference type="NCBI Taxonomy" id="885957"/>
    <lineage>
        <taxon>Bacteria</taxon>
        <taxon>Pseudomonadati</taxon>
        <taxon>Thermodesulfobacteriota</taxon>
        <taxon>Desulfobacteria</taxon>
        <taxon>Desulfobacterales</taxon>
        <taxon>Desulfosarcinaceae</taxon>
        <taxon>Desulfosarcina</taxon>
    </lineage>
</organism>
<dbReference type="AlphaFoldDB" id="A0A5K7ZTR4"/>
<accession>A0A5K7ZTR4</accession>
<dbReference type="EMBL" id="AP021876">
    <property type="protein sequence ID" value="BBO83574.1"/>
    <property type="molecule type" value="Genomic_DNA"/>
</dbReference>
<evidence type="ECO:0000313" key="2">
    <source>
        <dbReference type="Proteomes" id="UP000425960"/>
    </source>
</evidence>
<gene>
    <name evidence="1" type="ORF">DSCO28_41400</name>
</gene>
<dbReference type="KEGG" id="dov:DSCO28_41400"/>
<protein>
    <recommendedName>
        <fullName evidence="3">Response regulatory domain-containing protein</fullName>
    </recommendedName>
</protein>
<proteinExistence type="predicted"/>